<proteinExistence type="predicted"/>
<dbReference type="EMBL" id="KL367525">
    <property type="protein sequence ID" value="KFD66361.1"/>
    <property type="molecule type" value="Genomic_DNA"/>
</dbReference>
<gene>
    <name evidence="1" type="ORF">M513_05760</name>
    <name evidence="2" type="ORF">M514_05760</name>
</gene>
<organism evidence="2">
    <name type="scientific">Trichuris suis</name>
    <name type="common">pig whipworm</name>
    <dbReference type="NCBI Taxonomy" id="68888"/>
    <lineage>
        <taxon>Eukaryota</taxon>
        <taxon>Metazoa</taxon>
        <taxon>Ecdysozoa</taxon>
        <taxon>Nematoda</taxon>
        <taxon>Enoplea</taxon>
        <taxon>Dorylaimia</taxon>
        <taxon>Trichinellida</taxon>
        <taxon>Trichuridae</taxon>
        <taxon>Trichuris</taxon>
    </lineage>
</organism>
<dbReference type="AlphaFoldDB" id="A0A085NA65"/>
<dbReference type="Proteomes" id="UP000030758">
    <property type="component" value="Unassembled WGS sequence"/>
</dbReference>
<accession>A0A085NA65</accession>
<evidence type="ECO:0000313" key="1">
    <source>
        <dbReference type="EMBL" id="KFD53279.1"/>
    </source>
</evidence>
<keyword evidence="3" id="KW-1185">Reference proteome</keyword>
<reference evidence="2 3" key="1">
    <citation type="journal article" date="2014" name="Nat. Genet.">
        <title>Genome and transcriptome of the porcine whipworm Trichuris suis.</title>
        <authorList>
            <person name="Jex A.R."/>
            <person name="Nejsum P."/>
            <person name="Schwarz E.M."/>
            <person name="Hu L."/>
            <person name="Young N.D."/>
            <person name="Hall R.S."/>
            <person name="Korhonen P.K."/>
            <person name="Liao S."/>
            <person name="Thamsborg S."/>
            <person name="Xia J."/>
            <person name="Xu P."/>
            <person name="Wang S."/>
            <person name="Scheerlinck J.P."/>
            <person name="Hofmann A."/>
            <person name="Sternberg P.W."/>
            <person name="Wang J."/>
            <person name="Gasser R.B."/>
        </authorList>
    </citation>
    <scope>NUCLEOTIDE SEQUENCE [LARGE SCALE GENOMIC DNA]</scope>
    <source>
        <strain evidence="2">DCEP-RM93F</strain>
        <strain evidence="1">DCEP-RM93M</strain>
    </source>
</reference>
<dbReference type="EMBL" id="KL363218">
    <property type="protein sequence ID" value="KFD53279.1"/>
    <property type="molecule type" value="Genomic_DNA"/>
</dbReference>
<sequence length="85" mass="9676">MITYRKDDLKHDPRAQLGTLIMPGYSPNMAPSDHHLFKSTQHGLSDQHFQNVTMVKIGWFNSFDRSRVLLLPCYPVAATTLAEDC</sequence>
<protein>
    <submittedName>
        <fullName evidence="2">Uncharacterized protein</fullName>
    </submittedName>
</protein>
<evidence type="ECO:0000313" key="2">
    <source>
        <dbReference type="EMBL" id="KFD66361.1"/>
    </source>
</evidence>
<name>A0A085NA65_9BILA</name>
<evidence type="ECO:0000313" key="3">
    <source>
        <dbReference type="Proteomes" id="UP000030764"/>
    </source>
</evidence>
<dbReference type="Proteomes" id="UP000030764">
    <property type="component" value="Unassembled WGS sequence"/>
</dbReference>